<evidence type="ECO:0000313" key="4">
    <source>
        <dbReference type="Proteomes" id="UP000027265"/>
    </source>
</evidence>
<feature type="compositionally biased region" description="Low complexity" evidence="1">
    <location>
        <begin position="1018"/>
        <end position="1035"/>
    </location>
</feature>
<dbReference type="InParanoid" id="A0A067QEL2"/>
<dbReference type="Proteomes" id="UP000027265">
    <property type="component" value="Unassembled WGS sequence"/>
</dbReference>
<feature type="compositionally biased region" description="Basic and acidic residues" evidence="1">
    <location>
        <begin position="1081"/>
        <end position="1090"/>
    </location>
</feature>
<keyword evidence="4" id="KW-1185">Reference proteome</keyword>
<dbReference type="Pfam" id="PF08457">
    <property type="entry name" value="Sfi1"/>
    <property type="match status" value="1"/>
</dbReference>
<feature type="region of interest" description="Disordered" evidence="1">
    <location>
        <begin position="235"/>
        <end position="257"/>
    </location>
</feature>
<dbReference type="HOGENOM" id="CLU_012263_0_0_1"/>
<feature type="domain" description="Sfi1 spindle body" evidence="2">
    <location>
        <begin position="430"/>
        <end position="803"/>
    </location>
</feature>
<reference evidence="4" key="1">
    <citation type="journal article" date="2014" name="Proc. Natl. Acad. Sci. U.S.A.">
        <title>Extensive sampling of basidiomycete genomes demonstrates inadequacy of the white-rot/brown-rot paradigm for wood decay fungi.</title>
        <authorList>
            <person name="Riley R."/>
            <person name="Salamov A.A."/>
            <person name="Brown D.W."/>
            <person name="Nagy L.G."/>
            <person name="Floudas D."/>
            <person name="Held B.W."/>
            <person name="Levasseur A."/>
            <person name="Lombard V."/>
            <person name="Morin E."/>
            <person name="Otillar R."/>
            <person name="Lindquist E.A."/>
            <person name="Sun H."/>
            <person name="LaButti K.M."/>
            <person name="Schmutz J."/>
            <person name="Jabbour D."/>
            <person name="Luo H."/>
            <person name="Baker S.E."/>
            <person name="Pisabarro A.G."/>
            <person name="Walton J.D."/>
            <person name="Blanchette R.A."/>
            <person name="Henrissat B."/>
            <person name="Martin F."/>
            <person name="Cullen D."/>
            <person name="Hibbett D.S."/>
            <person name="Grigoriev I.V."/>
        </authorList>
    </citation>
    <scope>NUCLEOTIDE SEQUENCE [LARGE SCALE GENOMIC DNA]</scope>
    <source>
        <strain evidence="4">MUCL 33604</strain>
    </source>
</reference>
<evidence type="ECO:0000256" key="1">
    <source>
        <dbReference type="SAM" id="MobiDB-lite"/>
    </source>
</evidence>
<protein>
    <recommendedName>
        <fullName evidence="2">Sfi1 spindle body domain-containing protein</fullName>
    </recommendedName>
</protein>
<dbReference type="AlphaFoldDB" id="A0A067QEL2"/>
<feature type="region of interest" description="Disordered" evidence="1">
    <location>
        <begin position="1"/>
        <end position="30"/>
    </location>
</feature>
<evidence type="ECO:0000313" key="3">
    <source>
        <dbReference type="EMBL" id="KDQ61051.1"/>
    </source>
</evidence>
<gene>
    <name evidence="3" type="ORF">JAAARDRAFT_191170</name>
</gene>
<organism evidence="3 4">
    <name type="scientific">Jaapia argillacea MUCL 33604</name>
    <dbReference type="NCBI Taxonomy" id="933084"/>
    <lineage>
        <taxon>Eukaryota</taxon>
        <taxon>Fungi</taxon>
        <taxon>Dikarya</taxon>
        <taxon>Basidiomycota</taxon>
        <taxon>Agaricomycotina</taxon>
        <taxon>Agaricomycetes</taxon>
        <taxon>Agaricomycetidae</taxon>
        <taxon>Jaapiales</taxon>
        <taxon>Jaapiaceae</taxon>
        <taxon>Jaapia</taxon>
    </lineage>
</organism>
<feature type="region of interest" description="Disordered" evidence="1">
    <location>
        <begin position="979"/>
        <end position="1147"/>
    </location>
</feature>
<feature type="region of interest" description="Disordered" evidence="1">
    <location>
        <begin position="146"/>
        <end position="180"/>
    </location>
</feature>
<feature type="compositionally biased region" description="Basic and acidic residues" evidence="1">
    <location>
        <begin position="153"/>
        <end position="168"/>
    </location>
</feature>
<dbReference type="EMBL" id="KL197713">
    <property type="protein sequence ID" value="KDQ61051.1"/>
    <property type="molecule type" value="Genomic_DNA"/>
</dbReference>
<dbReference type="STRING" id="933084.A0A067QEL2"/>
<evidence type="ECO:0000259" key="2">
    <source>
        <dbReference type="Pfam" id="PF08457"/>
    </source>
</evidence>
<feature type="compositionally biased region" description="Low complexity" evidence="1">
    <location>
        <begin position="1069"/>
        <end position="1079"/>
    </location>
</feature>
<sequence>MSRFRPARVSPPPKPVNLPTAPPQISPDVSRSSAVSIPELAALTPDEVQFIDAVIERAPPSASTFLTVFKAYNDVLLERGLDPQNEVVIYGKLLKIGTLRGPDWGEKWRMVKVQYGYGRSEGVRVPTVKPAVQRPAAQAPAISTRLMTGMRPPPRDEDTFTLHSHEEGTTNTPTDAGTEADADAHQYHTTPRPLRRYPSPAPSSITAGNSLGLDITSNTRLPQAAASRVIHPKLTRNPTTYSAPTETTTTLDVTPPPPKTISYVSVVPTRKPEPPKPVESVGSRIIRPTSAQGIPNPAAARLAIAQARERRGSVINEDDAWNKIKMAQDEKEADAFREEKLLERCWHVWRQGYDWIISTNEQIAEARDHLILRIAVQRWRALTASRRELYLRVTKLSNNRKSRAAFNIWKSKLKEKRKEEWRQGMRNKMKSIREKRELKLKKDAWAKWRQLYRSHLSDQHYAERLVLRFYGKWKRKFVDVDHLEGAAEDFARLREEKGLGRYLGLWRRAVELRNAERAMRERVGLRVMTEVVDVWKGKIHSYHQADAFYDAVILKKFIRSWKAARDRIRTSENRADKHLARQDDILVRAVLRVWKAHERGRLLERVKTVRLLKQAFAMWKKRIQDQKDLEEKAIVHSMRSKSSVGRTSLRIWHQTYMTRRNAQSFALQYHSAQLSYKMVHIWRVKLRVKLGMIKQARRQEKYFVQRRACKLWLAKLEEKRREKKLRFLEQQKLAKLFIAWLQRSRRQRHNKKAEQVIQEFVSRRIMCNALARWTNRVIEIKSREIDFARLHDLAILSAAFKKWKTVCIRHADEVSLMESYQVVKREETTRRMFYKWLASSRAARHRRVLLQQREEEMKYACLAIAWDRWRGRFKDTSLRPIEYNVITQSQRNLAFRAFGIWHSRTKSLPAIRFHASHTKATFWQKWRDAMPRVLQAKEARDMDKKAVLSKFLDKWVERYKTKIALKAVARARYLRLPTAAPRPGNQLPPLPKPIIAPAFPRRSPRPATPESDAPVAGPSRPSPFSASSSSQPKLPNFRTGISSLLASRSSAREPVSSIHAKGRTDDATSRGSRSPTRPRFYTRDREREPSPTRSKSSFTGGRETSPTRVSRPPSSSGNKDSGNRLWMELREVRKKSRPPTERSWEPP</sequence>
<dbReference type="InterPro" id="IPR013665">
    <property type="entry name" value="Sfi1_dom"/>
</dbReference>
<accession>A0A067QEL2</accession>
<feature type="compositionally biased region" description="Pro residues" evidence="1">
    <location>
        <begin position="9"/>
        <end position="25"/>
    </location>
</feature>
<feature type="compositionally biased region" description="Basic and acidic residues" evidence="1">
    <location>
        <begin position="1138"/>
        <end position="1147"/>
    </location>
</feature>
<feature type="compositionally biased region" description="Low complexity" evidence="1">
    <location>
        <begin position="1104"/>
        <end position="1116"/>
    </location>
</feature>
<feature type="compositionally biased region" description="Low complexity" evidence="1">
    <location>
        <begin position="239"/>
        <end position="253"/>
    </location>
</feature>
<dbReference type="OrthoDB" id="1933281at2759"/>
<proteinExistence type="predicted"/>
<name>A0A067QEL2_9AGAM</name>